<dbReference type="Proteomes" id="UP000307440">
    <property type="component" value="Unassembled WGS sequence"/>
</dbReference>
<sequence length="146" mass="15695">MLRRASTTSPSCRNDLRSSAGVWRSSRLGGASQVEVGEKKDRYDDAFNATRAAVEEGILPCGDHQPQCLGLTPTSLNAPLIPTANFDPSTGCIATNTLRKPVSLRRGSSNPNQMGFPPPDPYPIVTESLGATFDTLPQPNTHAWML</sequence>
<organism evidence="1 2">
    <name type="scientific">Coprinopsis marcescibilis</name>
    <name type="common">Agaric fungus</name>
    <name type="synonym">Psathyrella marcescibilis</name>
    <dbReference type="NCBI Taxonomy" id="230819"/>
    <lineage>
        <taxon>Eukaryota</taxon>
        <taxon>Fungi</taxon>
        <taxon>Dikarya</taxon>
        <taxon>Basidiomycota</taxon>
        <taxon>Agaricomycotina</taxon>
        <taxon>Agaricomycetes</taxon>
        <taxon>Agaricomycetidae</taxon>
        <taxon>Agaricales</taxon>
        <taxon>Agaricineae</taxon>
        <taxon>Psathyrellaceae</taxon>
        <taxon>Coprinopsis</taxon>
    </lineage>
</organism>
<dbReference type="EMBL" id="ML210352">
    <property type="protein sequence ID" value="TFK19233.1"/>
    <property type="molecule type" value="Genomic_DNA"/>
</dbReference>
<dbReference type="Gene3D" id="3.30.260.10">
    <property type="entry name" value="TCP-1-like chaperonin intermediate domain"/>
    <property type="match status" value="1"/>
</dbReference>
<evidence type="ECO:0000313" key="1">
    <source>
        <dbReference type="EMBL" id="TFK19233.1"/>
    </source>
</evidence>
<accession>A0A5C3KHK8</accession>
<name>A0A5C3KHK8_COPMA</name>
<dbReference type="SUPFAM" id="SSF54849">
    <property type="entry name" value="GroEL-intermediate domain like"/>
    <property type="match status" value="1"/>
</dbReference>
<proteinExistence type="predicted"/>
<evidence type="ECO:0000313" key="2">
    <source>
        <dbReference type="Proteomes" id="UP000307440"/>
    </source>
</evidence>
<dbReference type="OrthoDB" id="1733909at2759"/>
<dbReference type="InterPro" id="IPR027410">
    <property type="entry name" value="TCP-1-like_intermed_sf"/>
</dbReference>
<protein>
    <submittedName>
        <fullName evidence="1">Uncharacterized protein</fullName>
    </submittedName>
</protein>
<dbReference type="STRING" id="230819.A0A5C3KHK8"/>
<dbReference type="AlphaFoldDB" id="A0A5C3KHK8"/>
<keyword evidence="2" id="KW-1185">Reference proteome</keyword>
<reference evidence="1 2" key="1">
    <citation type="journal article" date="2019" name="Nat. Ecol. Evol.">
        <title>Megaphylogeny resolves global patterns of mushroom evolution.</title>
        <authorList>
            <person name="Varga T."/>
            <person name="Krizsan K."/>
            <person name="Foldi C."/>
            <person name="Dima B."/>
            <person name="Sanchez-Garcia M."/>
            <person name="Sanchez-Ramirez S."/>
            <person name="Szollosi G.J."/>
            <person name="Szarkandi J.G."/>
            <person name="Papp V."/>
            <person name="Albert L."/>
            <person name="Andreopoulos W."/>
            <person name="Angelini C."/>
            <person name="Antonin V."/>
            <person name="Barry K.W."/>
            <person name="Bougher N.L."/>
            <person name="Buchanan P."/>
            <person name="Buyck B."/>
            <person name="Bense V."/>
            <person name="Catcheside P."/>
            <person name="Chovatia M."/>
            <person name="Cooper J."/>
            <person name="Damon W."/>
            <person name="Desjardin D."/>
            <person name="Finy P."/>
            <person name="Geml J."/>
            <person name="Haridas S."/>
            <person name="Hughes K."/>
            <person name="Justo A."/>
            <person name="Karasinski D."/>
            <person name="Kautmanova I."/>
            <person name="Kiss B."/>
            <person name="Kocsube S."/>
            <person name="Kotiranta H."/>
            <person name="LaButti K.M."/>
            <person name="Lechner B.E."/>
            <person name="Liimatainen K."/>
            <person name="Lipzen A."/>
            <person name="Lukacs Z."/>
            <person name="Mihaltcheva S."/>
            <person name="Morgado L.N."/>
            <person name="Niskanen T."/>
            <person name="Noordeloos M.E."/>
            <person name="Ohm R.A."/>
            <person name="Ortiz-Santana B."/>
            <person name="Ovrebo C."/>
            <person name="Racz N."/>
            <person name="Riley R."/>
            <person name="Savchenko A."/>
            <person name="Shiryaev A."/>
            <person name="Soop K."/>
            <person name="Spirin V."/>
            <person name="Szebenyi C."/>
            <person name="Tomsovsky M."/>
            <person name="Tulloss R.E."/>
            <person name="Uehling J."/>
            <person name="Grigoriev I.V."/>
            <person name="Vagvolgyi C."/>
            <person name="Papp T."/>
            <person name="Martin F.M."/>
            <person name="Miettinen O."/>
            <person name="Hibbett D.S."/>
            <person name="Nagy L.G."/>
        </authorList>
    </citation>
    <scope>NUCLEOTIDE SEQUENCE [LARGE SCALE GENOMIC DNA]</scope>
    <source>
        <strain evidence="1 2">CBS 121175</strain>
    </source>
</reference>
<gene>
    <name evidence="1" type="ORF">FA15DRAFT_674615</name>
</gene>